<dbReference type="Proteomes" id="UP000711488">
    <property type="component" value="Unassembled WGS sequence"/>
</dbReference>
<dbReference type="EMBL" id="JQDR03001821">
    <property type="protein sequence ID" value="KAA0203350.1"/>
    <property type="molecule type" value="Genomic_DNA"/>
</dbReference>
<evidence type="ECO:0000313" key="1">
    <source>
        <dbReference type="EMBL" id="KAA0203350.1"/>
    </source>
</evidence>
<name>A0A6A0HC35_HYAAZ</name>
<organism evidence="1">
    <name type="scientific">Hyalella azteca</name>
    <name type="common">Amphipod</name>
    <dbReference type="NCBI Taxonomy" id="294128"/>
    <lineage>
        <taxon>Eukaryota</taxon>
        <taxon>Metazoa</taxon>
        <taxon>Ecdysozoa</taxon>
        <taxon>Arthropoda</taxon>
        <taxon>Crustacea</taxon>
        <taxon>Multicrustacea</taxon>
        <taxon>Malacostraca</taxon>
        <taxon>Eumalacostraca</taxon>
        <taxon>Peracarida</taxon>
        <taxon>Amphipoda</taxon>
        <taxon>Senticaudata</taxon>
        <taxon>Talitrida</taxon>
        <taxon>Talitroidea</taxon>
        <taxon>Hyalellidae</taxon>
        <taxon>Hyalella</taxon>
    </lineage>
</organism>
<protein>
    <submittedName>
        <fullName evidence="1">Uncharacterized protein</fullName>
    </submittedName>
</protein>
<accession>A0A6A0HC35</accession>
<dbReference type="AlphaFoldDB" id="A0A6A0HC35"/>
<proteinExistence type="predicted"/>
<reference evidence="1" key="2">
    <citation type="journal article" date="2018" name="Environ. Sci. Technol.">
        <title>The Toxicogenome of Hyalella azteca: A Model for Sediment Ecotoxicology and Evolutionary Toxicology.</title>
        <authorList>
            <person name="Poynton H.C."/>
            <person name="Hasenbein S."/>
            <person name="Benoit J.B."/>
            <person name="Sepulveda M.S."/>
            <person name="Poelchau M.F."/>
            <person name="Hughes D.S.T."/>
            <person name="Murali S.C."/>
            <person name="Chen S."/>
            <person name="Glastad K.M."/>
            <person name="Goodisman M.A.D."/>
            <person name="Werren J.H."/>
            <person name="Vineis J.H."/>
            <person name="Bowen J.L."/>
            <person name="Friedrich M."/>
            <person name="Jones J."/>
            <person name="Robertson H.M."/>
            <person name="Feyereisen R."/>
            <person name="Mechler-Hickson A."/>
            <person name="Mathers N."/>
            <person name="Lee C.E."/>
            <person name="Colbourne J.K."/>
            <person name="Biales A."/>
            <person name="Johnston J.S."/>
            <person name="Wellborn G.A."/>
            <person name="Rosendale A.J."/>
            <person name="Cridge A.G."/>
            <person name="Munoz-Torres M.C."/>
            <person name="Bain P.A."/>
            <person name="Manny A.R."/>
            <person name="Major K.M."/>
            <person name="Lambert F.N."/>
            <person name="Vulpe C.D."/>
            <person name="Tuck P."/>
            <person name="Blalock B.J."/>
            <person name="Lin Y.Y."/>
            <person name="Smith M.E."/>
            <person name="Ochoa-Acuna H."/>
            <person name="Chen M.M."/>
            <person name="Childers C.P."/>
            <person name="Qu J."/>
            <person name="Dugan S."/>
            <person name="Lee S.L."/>
            <person name="Chao H."/>
            <person name="Dinh H."/>
            <person name="Han Y."/>
            <person name="Doddapaneni H."/>
            <person name="Worley K.C."/>
            <person name="Muzny D.M."/>
            <person name="Gibbs R.A."/>
            <person name="Richards S."/>
        </authorList>
    </citation>
    <scope>NUCLEOTIDE SEQUENCE</scope>
    <source>
        <strain evidence="1">HAZT.00-mixed</strain>
        <tissue evidence="1">Whole organism</tissue>
    </source>
</reference>
<comment type="caution">
    <text evidence="1">The sequence shown here is derived from an EMBL/GenBank/DDBJ whole genome shotgun (WGS) entry which is preliminary data.</text>
</comment>
<sequence length="126" mass="14302">MIASFLRNSLRRRRDGALQQKPDQGKTMHLVFAERASSHFLKGRKYISFGDWRFIHRGRLDLLPVNGARRAPNGDTRCRRCVELFVVGSLGIYHPKNASLLKKIASRAYTKIFKQLCVAGTSDGRA</sequence>
<reference evidence="1" key="1">
    <citation type="submission" date="2014-08" db="EMBL/GenBank/DDBJ databases">
        <authorList>
            <person name="Murali S."/>
            <person name="Richards S."/>
            <person name="Bandaranaike D."/>
            <person name="Bellair M."/>
            <person name="Blankenburg K."/>
            <person name="Chao H."/>
            <person name="Dinh H."/>
            <person name="Doddapaneni H."/>
            <person name="Dugan-Rocha S."/>
            <person name="Elkadiri S."/>
            <person name="Gnanaolivu R."/>
            <person name="Hughes D."/>
            <person name="Lee S."/>
            <person name="Li M."/>
            <person name="Ming W."/>
            <person name="Munidasa M."/>
            <person name="Muniz J."/>
            <person name="Nguyen L."/>
            <person name="Osuji N."/>
            <person name="Pu L.-L."/>
            <person name="Puazo M."/>
            <person name="Skinner E."/>
            <person name="Qu C."/>
            <person name="Quiroz J."/>
            <person name="Raj R."/>
            <person name="Weissenberger G."/>
            <person name="Xin Y."/>
            <person name="Zou X."/>
            <person name="Han Y."/>
            <person name="Worley K."/>
            <person name="Muzny D."/>
            <person name="Gibbs R."/>
        </authorList>
    </citation>
    <scope>NUCLEOTIDE SEQUENCE</scope>
    <source>
        <strain evidence="1">HAZT.00-mixed</strain>
        <tissue evidence="1">Whole organism</tissue>
    </source>
</reference>
<reference evidence="1" key="3">
    <citation type="submission" date="2019-06" db="EMBL/GenBank/DDBJ databases">
        <authorList>
            <person name="Poynton C."/>
            <person name="Hasenbein S."/>
            <person name="Benoit J.B."/>
            <person name="Sepulveda M.S."/>
            <person name="Poelchau M.F."/>
            <person name="Murali S.C."/>
            <person name="Chen S."/>
            <person name="Glastad K.M."/>
            <person name="Werren J.H."/>
            <person name="Vineis J.H."/>
            <person name="Bowen J.L."/>
            <person name="Friedrich M."/>
            <person name="Jones J."/>
            <person name="Robertson H.M."/>
            <person name="Feyereisen R."/>
            <person name="Mechler-Hickson A."/>
            <person name="Mathers N."/>
            <person name="Lee C.E."/>
            <person name="Colbourne J.K."/>
            <person name="Biales A."/>
            <person name="Johnston J.S."/>
            <person name="Wellborn G.A."/>
            <person name="Rosendale A.J."/>
            <person name="Cridge A.G."/>
            <person name="Munoz-Torres M.C."/>
            <person name="Bain P.A."/>
            <person name="Manny A.R."/>
            <person name="Major K.M."/>
            <person name="Lambert F.N."/>
            <person name="Vulpe C.D."/>
            <person name="Tuck P."/>
            <person name="Blalock B.J."/>
            <person name="Lin Y.-Y."/>
            <person name="Smith M.E."/>
            <person name="Ochoa-Acuna H."/>
            <person name="Chen M.-J.M."/>
            <person name="Childers C.P."/>
            <person name="Qu J."/>
            <person name="Dugan S."/>
            <person name="Lee S.L."/>
            <person name="Chao H."/>
            <person name="Dinh H."/>
            <person name="Han Y."/>
            <person name="Doddapaneni H."/>
            <person name="Worley K.C."/>
            <person name="Muzny D.M."/>
            <person name="Gibbs R.A."/>
            <person name="Richards S."/>
        </authorList>
    </citation>
    <scope>NUCLEOTIDE SEQUENCE</scope>
    <source>
        <strain evidence="1">HAZT.00-mixed</strain>
        <tissue evidence="1">Whole organism</tissue>
    </source>
</reference>
<gene>
    <name evidence="1" type="ORF">HAZT_HAZT003460</name>
</gene>